<organism evidence="1 2">
    <name type="scientific">Mycolicibacterium wolinskyi</name>
    <dbReference type="NCBI Taxonomy" id="59750"/>
    <lineage>
        <taxon>Bacteria</taxon>
        <taxon>Bacillati</taxon>
        <taxon>Actinomycetota</taxon>
        <taxon>Actinomycetes</taxon>
        <taxon>Mycobacteriales</taxon>
        <taxon>Mycobacteriaceae</taxon>
        <taxon>Mycolicibacterium</taxon>
    </lineage>
</organism>
<dbReference type="InterPro" id="IPR036388">
    <property type="entry name" value="WH-like_DNA-bd_sf"/>
</dbReference>
<protein>
    <recommendedName>
        <fullName evidence="3">Transposase</fullName>
    </recommendedName>
</protein>
<comment type="caution">
    <text evidence="1">The sequence shown here is derived from an EMBL/GenBank/DDBJ whole genome shotgun (WGS) entry which is preliminary data.</text>
</comment>
<dbReference type="AlphaFoldDB" id="A0A1X2F8Y9"/>
<evidence type="ECO:0008006" key="3">
    <source>
        <dbReference type="Google" id="ProtNLM"/>
    </source>
</evidence>
<dbReference type="Gene3D" id="1.10.10.10">
    <property type="entry name" value="Winged helix-like DNA-binding domain superfamily/Winged helix DNA-binding domain"/>
    <property type="match status" value="1"/>
</dbReference>
<evidence type="ECO:0000313" key="1">
    <source>
        <dbReference type="EMBL" id="ORX14439.1"/>
    </source>
</evidence>
<sequence>MNGIPKKIDPALRERAVRLVAEIQQEHPSLTTVCEAVASQVGVGRESVRRWVAQAEVDAGQPVDFSSP</sequence>
<reference evidence="1 2" key="1">
    <citation type="submission" date="2016-01" db="EMBL/GenBank/DDBJ databases">
        <title>The new phylogeny of the genus Mycobacterium.</title>
        <authorList>
            <person name="Tarcisio F."/>
            <person name="Conor M."/>
            <person name="Antonella G."/>
            <person name="Elisabetta G."/>
            <person name="Giulia F.S."/>
            <person name="Sara T."/>
            <person name="Anna F."/>
            <person name="Clotilde B."/>
            <person name="Roberto B."/>
            <person name="Veronica D.S."/>
            <person name="Fabio R."/>
            <person name="Monica P."/>
            <person name="Olivier J."/>
            <person name="Enrico T."/>
            <person name="Nicola S."/>
        </authorList>
    </citation>
    <scope>NUCLEOTIDE SEQUENCE [LARGE SCALE GENOMIC DNA]</scope>
    <source>
        <strain evidence="1 2">ATCC 700010</strain>
    </source>
</reference>
<dbReference type="EMBL" id="LQQA01000015">
    <property type="protein sequence ID" value="ORX14439.1"/>
    <property type="molecule type" value="Genomic_DNA"/>
</dbReference>
<name>A0A1X2F8Y9_9MYCO</name>
<evidence type="ECO:0000313" key="2">
    <source>
        <dbReference type="Proteomes" id="UP000193964"/>
    </source>
</evidence>
<gene>
    <name evidence="1" type="ORF">AWC31_24875</name>
</gene>
<proteinExistence type="predicted"/>
<dbReference type="Proteomes" id="UP000193964">
    <property type="component" value="Unassembled WGS sequence"/>
</dbReference>
<accession>A0A1X2F8Y9</accession>